<gene>
    <name evidence="1" type="ORF">ACFFIO_09530</name>
</gene>
<organism evidence="1 2">
    <name type="scientific">Citricoccus parietis</name>
    <dbReference type="NCBI Taxonomy" id="592307"/>
    <lineage>
        <taxon>Bacteria</taxon>
        <taxon>Bacillati</taxon>
        <taxon>Actinomycetota</taxon>
        <taxon>Actinomycetes</taxon>
        <taxon>Micrococcales</taxon>
        <taxon>Micrococcaceae</taxon>
        <taxon>Citricoccus</taxon>
    </lineage>
</organism>
<evidence type="ECO:0000313" key="2">
    <source>
        <dbReference type="Proteomes" id="UP001589766"/>
    </source>
</evidence>
<reference evidence="1 2" key="1">
    <citation type="submission" date="2024-09" db="EMBL/GenBank/DDBJ databases">
        <authorList>
            <person name="Sun Q."/>
            <person name="Mori K."/>
        </authorList>
    </citation>
    <scope>NUCLEOTIDE SEQUENCE [LARGE SCALE GENOMIC DNA]</scope>
    <source>
        <strain evidence="1 2">CCM 7609</strain>
    </source>
</reference>
<accession>A0ABV6F5E6</accession>
<proteinExistence type="predicted"/>
<dbReference type="EMBL" id="JBHLWH010000027">
    <property type="protein sequence ID" value="MFC0248741.1"/>
    <property type="molecule type" value="Genomic_DNA"/>
</dbReference>
<evidence type="ECO:0000313" key="1">
    <source>
        <dbReference type="EMBL" id="MFC0248741.1"/>
    </source>
</evidence>
<dbReference type="RefSeq" id="WP_378041331.1">
    <property type="nucleotide sequence ID" value="NZ_JBHLWH010000027.1"/>
</dbReference>
<dbReference type="Proteomes" id="UP001589766">
    <property type="component" value="Unassembled WGS sequence"/>
</dbReference>
<keyword evidence="2" id="KW-1185">Reference proteome</keyword>
<comment type="caution">
    <text evidence="1">The sequence shown here is derived from an EMBL/GenBank/DDBJ whole genome shotgun (WGS) entry which is preliminary data.</text>
</comment>
<sequence>MNTTISRDAAVAAAAVLAVKSDPTVYDLARISDDNDIPIMDLVKVVLDLMPADTAGVVGL</sequence>
<name>A0ABV6F5E6_9MICC</name>
<protein>
    <submittedName>
        <fullName evidence="1">Uncharacterized protein</fullName>
    </submittedName>
</protein>